<keyword evidence="4" id="KW-1185">Reference proteome</keyword>
<evidence type="ECO:0000259" key="2">
    <source>
        <dbReference type="Pfam" id="PF01551"/>
    </source>
</evidence>
<keyword evidence="1" id="KW-1133">Transmembrane helix</keyword>
<dbReference type="SUPFAM" id="SSF51261">
    <property type="entry name" value="Duplicated hybrid motif"/>
    <property type="match status" value="1"/>
</dbReference>
<evidence type="ECO:0000313" key="4">
    <source>
        <dbReference type="Proteomes" id="UP000284178"/>
    </source>
</evidence>
<protein>
    <submittedName>
        <fullName evidence="3">M23 family peptidase</fullName>
    </submittedName>
</protein>
<keyword evidence="1" id="KW-0472">Membrane</keyword>
<dbReference type="InterPro" id="IPR016047">
    <property type="entry name" value="M23ase_b-sheet_dom"/>
</dbReference>
<gene>
    <name evidence="3" type="ORF">DWY25_08120</name>
</gene>
<name>A0A412G2M1_9FIRM</name>
<evidence type="ECO:0000256" key="1">
    <source>
        <dbReference type="SAM" id="Phobius"/>
    </source>
</evidence>
<feature type="transmembrane region" description="Helical" evidence="1">
    <location>
        <begin position="6"/>
        <end position="23"/>
    </location>
</feature>
<feature type="transmembrane region" description="Helical" evidence="1">
    <location>
        <begin position="35"/>
        <end position="52"/>
    </location>
</feature>
<dbReference type="AlphaFoldDB" id="A0A412G2M1"/>
<reference evidence="3 4" key="1">
    <citation type="submission" date="2018-08" db="EMBL/GenBank/DDBJ databases">
        <title>A genome reference for cultivated species of the human gut microbiota.</title>
        <authorList>
            <person name="Zou Y."/>
            <person name="Xue W."/>
            <person name="Luo G."/>
        </authorList>
    </citation>
    <scope>NUCLEOTIDE SEQUENCE [LARGE SCALE GENOMIC DNA]</scope>
    <source>
        <strain evidence="3 4">AF24-29</strain>
    </source>
</reference>
<dbReference type="RefSeq" id="WP_117894817.1">
    <property type="nucleotide sequence ID" value="NZ_CABJCV010000008.1"/>
</dbReference>
<organism evidence="3 4">
    <name type="scientific">Holdemania filiformis</name>
    <dbReference type="NCBI Taxonomy" id="61171"/>
    <lineage>
        <taxon>Bacteria</taxon>
        <taxon>Bacillati</taxon>
        <taxon>Bacillota</taxon>
        <taxon>Erysipelotrichia</taxon>
        <taxon>Erysipelotrichales</taxon>
        <taxon>Erysipelotrichaceae</taxon>
        <taxon>Holdemania</taxon>
    </lineage>
</organism>
<proteinExistence type="predicted"/>
<dbReference type="EMBL" id="QRUP01000008">
    <property type="protein sequence ID" value="RGR74736.1"/>
    <property type="molecule type" value="Genomic_DNA"/>
</dbReference>
<dbReference type="InterPro" id="IPR011055">
    <property type="entry name" value="Dup_hybrid_motif"/>
</dbReference>
<accession>A0A412G2M1</accession>
<feature type="domain" description="M23ase beta-sheet core" evidence="2">
    <location>
        <begin position="290"/>
        <end position="354"/>
    </location>
</feature>
<sequence length="591" mass="67979">MEFWAPGLIACLVCAVAGLGFGVKKRKKQNWKKVILGFLPAALLCLIAAFSPKDNRTLAEKEADFYRRSYIHTLYFADMPELQRATYAVNGDQLLLTCYFEGDHLRLLYDHSRHKIFYHHGMTEADWDEALYLNAAERAYQVWENGAHYIDQYKTLVKSLPPERIRRHIYFSDREELIYFFDDQGLLWVMSDQESRFLIYDPKNEETIYSKYFYPDNYHKHAVELMVRDLNGELPDTGCLILTDQTVYCLNKEAPLPPGISAVSPLRSPRYLGTFDNGKKTGIVVMDANHSWTDVTSAAAGRVRQIEKDERGLYHIVIDHADGASSYYGLLDHCKVWVGAEVAVGESIGSLSAETSALWFSYENPNQPCLNAKQVIAHPLKLDYDLDSRPSLEEFRFPISAAKQAALEVLFTKNDGFSTKNPVSIQWKLGEAHDLQGRQGDFQFKIDEEDLKSETAWKQEESSIRINWELNAIRSGNLTTGEAVKVDIQKEDSYSFYNKIPMIKQQTLSDQDRFFFDLRISESQKLLRGSFNAVEQTCHWDFSDDSDDYSEELLEAVRLFLIDSVEEYRIYEKDLLDLINQANQILTSSEE</sequence>
<evidence type="ECO:0000313" key="3">
    <source>
        <dbReference type="EMBL" id="RGR74736.1"/>
    </source>
</evidence>
<dbReference type="Gene3D" id="2.70.70.10">
    <property type="entry name" value="Glucose Permease (Domain IIA)"/>
    <property type="match status" value="1"/>
</dbReference>
<dbReference type="Pfam" id="PF01551">
    <property type="entry name" value="Peptidase_M23"/>
    <property type="match status" value="1"/>
</dbReference>
<keyword evidence="1" id="KW-0812">Transmembrane</keyword>
<dbReference type="GeneID" id="83015369"/>
<comment type="caution">
    <text evidence="3">The sequence shown here is derived from an EMBL/GenBank/DDBJ whole genome shotgun (WGS) entry which is preliminary data.</text>
</comment>
<dbReference type="CDD" id="cd12797">
    <property type="entry name" value="M23_peptidase"/>
    <property type="match status" value="1"/>
</dbReference>
<dbReference type="Proteomes" id="UP000284178">
    <property type="component" value="Unassembled WGS sequence"/>
</dbReference>